<proteinExistence type="predicted"/>
<protein>
    <submittedName>
        <fullName evidence="2">Uncharacterized protein</fullName>
    </submittedName>
</protein>
<evidence type="ECO:0000256" key="1">
    <source>
        <dbReference type="SAM" id="MobiDB-lite"/>
    </source>
</evidence>
<gene>
    <name evidence="2" type="ORF">LSALG_LOCUS20443</name>
</gene>
<dbReference type="AlphaFoldDB" id="A0AA36E3B8"/>
<evidence type="ECO:0000313" key="3">
    <source>
        <dbReference type="Proteomes" id="UP001177003"/>
    </source>
</evidence>
<reference evidence="2" key="1">
    <citation type="submission" date="2023-04" db="EMBL/GenBank/DDBJ databases">
        <authorList>
            <person name="Vijverberg K."/>
            <person name="Xiong W."/>
            <person name="Schranz E."/>
        </authorList>
    </citation>
    <scope>NUCLEOTIDE SEQUENCE</scope>
</reference>
<dbReference type="Proteomes" id="UP001177003">
    <property type="component" value="Chromosome 4"/>
</dbReference>
<name>A0AA36E3B8_LACSI</name>
<dbReference type="EMBL" id="OX465080">
    <property type="protein sequence ID" value="CAI9280708.1"/>
    <property type="molecule type" value="Genomic_DNA"/>
</dbReference>
<accession>A0AA36E3B8</accession>
<keyword evidence="3" id="KW-1185">Reference proteome</keyword>
<feature type="region of interest" description="Disordered" evidence="1">
    <location>
        <begin position="1"/>
        <end position="30"/>
    </location>
</feature>
<organism evidence="2 3">
    <name type="scientific">Lactuca saligna</name>
    <name type="common">Willowleaf lettuce</name>
    <dbReference type="NCBI Taxonomy" id="75948"/>
    <lineage>
        <taxon>Eukaryota</taxon>
        <taxon>Viridiplantae</taxon>
        <taxon>Streptophyta</taxon>
        <taxon>Embryophyta</taxon>
        <taxon>Tracheophyta</taxon>
        <taxon>Spermatophyta</taxon>
        <taxon>Magnoliopsida</taxon>
        <taxon>eudicotyledons</taxon>
        <taxon>Gunneridae</taxon>
        <taxon>Pentapetalae</taxon>
        <taxon>asterids</taxon>
        <taxon>campanulids</taxon>
        <taxon>Asterales</taxon>
        <taxon>Asteraceae</taxon>
        <taxon>Cichorioideae</taxon>
        <taxon>Cichorieae</taxon>
        <taxon>Lactucinae</taxon>
        <taxon>Lactuca</taxon>
    </lineage>
</organism>
<sequence length="151" mass="16580">MTPIPLVRKNSNSETDSDVRLETTQPIRNEEEIPICNEEAETVHNQERLIHNEEDTTNREELQFVHDSVPSPPSPKPTTIPITIAPYLPPVISSQPTIVPISTPILTTSTTNLITSTIPDVTIDVPDTRATNSMFTTSVSSSVSPILNNDP</sequence>
<evidence type="ECO:0000313" key="2">
    <source>
        <dbReference type="EMBL" id="CAI9280708.1"/>
    </source>
</evidence>